<dbReference type="RefSeq" id="WP_146320676.1">
    <property type="nucleotide sequence ID" value="NZ_VCQV01000048.1"/>
</dbReference>
<name>A0A563DSI5_9MICO</name>
<dbReference type="AlphaFoldDB" id="A0A563DSI5"/>
<reference evidence="1 2" key="1">
    <citation type="submission" date="2019-05" db="EMBL/GenBank/DDBJ databases">
        <authorList>
            <person name="Lee S.D."/>
        </authorList>
    </citation>
    <scope>NUCLEOTIDE SEQUENCE [LARGE SCALE GENOMIC DNA]</scope>
    <source>
        <strain evidence="1 2">C5-26</strain>
    </source>
</reference>
<sequence length="216" mass="24835">MTTTPGPVTTTIPAMVAPFPTVGPHLRLAYRELNIAENGTAEQIDALGIPVHRLPRPWDPATCLDPELRAEVWEWLDRVVAWLNRDYTWDVAAMIPACWPEHPHLIHEIAAVADQRRRAGNALSSNPLEEWHRYCLPAFVDRMRGRCKDHCEDEHTGWPGRSRHNYYLSDEAATRRRRRYADDLEAAQTGWRREQEVSDRSRLALVDLDSGDIIDE</sequence>
<keyword evidence="2" id="KW-1185">Reference proteome</keyword>
<dbReference type="EMBL" id="VCQV01000048">
    <property type="protein sequence ID" value="TWP33139.1"/>
    <property type="molecule type" value="Genomic_DNA"/>
</dbReference>
<evidence type="ECO:0008006" key="3">
    <source>
        <dbReference type="Google" id="ProtNLM"/>
    </source>
</evidence>
<dbReference type="Proteomes" id="UP000320244">
    <property type="component" value="Unassembled WGS sequence"/>
</dbReference>
<reference evidence="1 2" key="2">
    <citation type="submission" date="2019-08" db="EMBL/GenBank/DDBJ databases">
        <title>Jejuicoccus antrihumi gen. nov., sp. nov., a new member of the family Dermacoccaceae isolated from a cave.</title>
        <authorList>
            <person name="Schumann P."/>
            <person name="Kim I.S."/>
        </authorList>
    </citation>
    <scope>NUCLEOTIDE SEQUENCE [LARGE SCALE GENOMIC DNA]</scope>
    <source>
        <strain evidence="1 2">C5-26</strain>
    </source>
</reference>
<dbReference type="OrthoDB" id="4139717at2"/>
<gene>
    <name evidence="1" type="ORF">FGL98_22345</name>
</gene>
<accession>A0A563DSI5</accession>
<proteinExistence type="predicted"/>
<protein>
    <recommendedName>
        <fullName evidence="3">DUF4913 domain-containing protein</fullName>
    </recommendedName>
</protein>
<evidence type="ECO:0000313" key="1">
    <source>
        <dbReference type="EMBL" id="TWP33139.1"/>
    </source>
</evidence>
<organism evidence="1 2">
    <name type="scientific">Leekyejoonella antrihumi</name>
    <dbReference type="NCBI Taxonomy" id="1660198"/>
    <lineage>
        <taxon>Bacteria</taxon>
        <taxon>Bacillati</taxon>
        <taxon>Actinomycetota</taxon>
        <taxon>Actinomycetes</taxon>
        <taxon>Micrococcales</taxon>
        <taxon>Dermacoccaceae</taxon>
        <taxon>Leekyejoonella</taxon>
    </lineage>
</organism>
<comment type="caution">
    <text evidence="1">The sequence shown here is derived from an EMBL/GenBank/DDBJ whole genome shotgun (WGS) entry which is preliminary data.</text>
</comment>
<evidence type="ECO:0000313" key="2">
    <source>
        <dbReference type="Proteomes" id="UP000320244"/>
    </source>
</evidence>